<keyword evidence="2" id="KW-0732">Signal</keyword>
<reference evidence="3" key="1">
    <citation type="journal article" date="2021" name="Front. Microbiol.">
        <title>Comprehensive Comparative Genomics and Phenotyping of Methylobacterium Species.</title>
        <authorList>
            <person name="Alessa O."/>
            <person name="Ogura Y."/>
            <person name="Fujitani Y."/>
            <person name="Takami H."/>
            <person name="Hayashi T."/>
            <person name="Sahin N."/>
            <person name="Tani A."/>
        </authorList>
    </citation>
    <scope>NUCLEOTIDE SEQUENCE</scope>
    <source>
        <strain evidence="3">DSM 14458</strain>
    </source>
</reference>
<evidence type="ECO:0000313" key="4">
    <source>
        <dbReference type="Proteomes" id="UP001055093"/>
    </source>
</evidence>
<feature type="region of interest" description="Disordered" evidence="1">
    <location>
        <begin position="21"/>
        <end position="95"/>
    </location>
</feature>
<dbReference type="Proteomes" id="UP001055093">
    <property type="component" value="Unassembled WGS sequence"/>
</dbReference>
<feature type="signal peptide" evidence="2">
    <location>
        <begin position="1"/>
        <end position="24"/>
    </location>
</feature>
<evidence type="ECO:0008006" key="5">
    <source>
        <dbReference type="Google" id="ProtNLM"/>
    </source>
</evidence>
<sequence length="95" mass="9991">MNARLLLTAGALSLGLGLSSGAFAQGMQPGAGMDPSMGGQMQQGQMGDDMGQEQRPMKRSSKKMKKPMKSKKMMKSRRMNSGMDSQGGMSGQGGM</sequence>
<name>A0ABQ4UXY6_9HYPH</name>
<proteinExistence type="predicted"/>
<feature type="compositionally biased region" description="Basic residues" evidence="1">
    <location>
        <begin position="57"/>
        <end position="78"/>
    </location>
</feature>
<keyword evidence="4" id="KW-1185">Reference proteome</keyword>
<evidence type="ECO:0000256" key="2">
    <source>
        <dbReference type="SAM" id="SignalP"/>
    </source>
</evidence>
<gene>
    <name evidence="3" type="ORF">BGCPKDLD_2162</name>
</gene>
<protein>
    <recommendedName>
        <fullName evidence="5">Pentapeptide MXKDX repeat protein</fullName>
    </recommendedName>
</protein>
<dbReference type="RefSeq" id="WP_137827674.1">
    <property type="nucleotide sequence ID" value="NZ_BPRE01000006.1"/>
</dbReference>
<evidence type="ECO:0000313" key="3">
    <source>
        <dbReference type="EMBL" id="GJE75577.1"/>
    </source>
</evidence>
<accession>A0ABQ4UXY6</accession>
<organism evidence="3 4">
    <name type="scientific">Methylorubrum suomiense</name>
    <dbReference type="NCBI Taxonomy" id="144191"/>
    <lineage>
        <taxon>Bacteria</taxon>
        <taxon>Pseudomonadati</taxon>
        <taxon>Pseudomonadota</taxon>
        <taxon>Alphaproteobacteria</taxon>
        <taxon>Hyphomicrobiales</taxon>
        <taxon>Methylobacteriaceae</taxon>
        <taxon>Methylorubrum</taxon>
    </lineage>
</organism>
<comment type="caution">
    <text evidence="3">The sequence shown here is derived from an EMBL/GenBank/DDBJ whole genome shotgun (WGS) entry which is preliminary data.</text>
</comment>
<feature type="compositionally biased region" description="Low complexity" evidence="1">
    <location>
        <begin position="37"/>
        <end position="49"/>
    </location>
</feature>
<feature type="chain" id="PRO_5045043873" description="Pentapeptide MXKDX repeat protein" evidence="2">
    <location>
        <begin position="25"/>
        <end position="95"/>
    </location>
</feature>
<reference evidence="3" key="2">
    <citation type="submission" date="2021-08" db="EMBL/GenBank/DDBJ databases">
        <authorList>
            <person name="Tani A."/>
            <person name="Ola A."/>
            <person name="Ogura Y."/>
            <person name="Katsura K."/>
            <person name="Hayashi T."/>
        </authorList>
    </citation>
    <scope>NUCLEOTIDE SEQUENCE</scope>
    <source>
        <strain evidence="3">DSM 14458</strain>
    </source>
</reference>
<dbReference type="EMBL" id="BPRE01000006">
    <property type="protein sequence ID" value="GJE75577.1"/>
    <property type="molecule type" value="Genomic_DNA"/>
</dbReference>
<evidence type="ECO:0000256" key="1">
    <source>
        <dbReference type="SAM" id="MobiDB-lite"/>
    </source>
</evidence>